<dbReference type="InterPro" id="IPR002035">
    <property type="entry name" value="VWF_A"/>
</dbReference>
<feature type="domain" description="VWFA" evidence="1">
    <location>
        <begin position="240"/>
        <end position="421"/>
    </location>
</feature>
<dbReference type="SMART" id="SM00327">
    <property type="entry name" value="VWA"/>
    <property type="match status" value="1"/>
</dbReference>
<dbReference type="Pfam" id="PF13715">
    <property type="entry name" value="CarbopepD_reg_2"/>
    <property type="match status" value="1"/>
</dbReference>
<proteinExistence type="predicted"/>
<dbReference type="Proteomes" id="UP000219559">
    <property type="component" value="Unassembled WGS sequence"/>
</dbReference>
<dbReference type="PROSITE" id="PS50234">
    <property type="entry name" value="VWFA"/>
    <property type="match status" value="1"/>
</dbReference>
<evidence type="ECO:0000313" key="2">
    <source>
        <dbReference type="EMBL" id="PCE66400.1"/>
    </source>
</evidence>
<protein>
    <recommendedName>
        <fullName evidence="1">VWFA domain-containing protein</fullName>
    </recommendedName>
</protein>
<gene>
    <name evidence="2" type="ORF">B7P33_03645</name>
</gene>
<organism evidence="2 3">
    <name type="scientific">Sediminicola luteus</name>
    <dbReference type="NCBI Taxonomy" id="319238"/>
    <lineage>
        <taxon>Bacteria</taxon>
        <taxon>Pseudomonadati</taxon>
        <taxon>Bacteroidota</taxon>
        <taxon>Flavobacteriia</taxon>
        <taxon>Flavobacteriales</taxon>
        <taxon>Flavobacteriaceae</taxon>
        <taxon>Sediminicola</taxon>
    </lineage>
</organism>
<dbReference type="InterPro" id="IPR051266">
    <property type="entry name" value="CLCR"/>
</dbReference>
<dbReference type="AlphaFoldDB" id="A0A2A4GEJ1"/>
<evidence type="ECO:0000259" key="1">
    <source>
        <dbReference type="PROSITE" id="PS50234"/>
    </source>
</evidence>
<dbReference type="PANTHER" id="PTHR10579">
    <property type="entry name" value="CALCIUM-ACTIVATED CHLORIDE CHANNEL REGULATOR"/>
    <property type="match status" value="1"/>
</dbReference>
<dbReference type="Pfam" id="PF12450">
    <property type="entry name" value="vWF_A"/>
    <property type="match status" value="1"/>
</dbReference>
<dbReference type="EMBL" id="NBWU01000001">
    <property type="protein sequence ID" value="PCE66400.1"/>
    <property type="molecule type" value="Genomic_DNA"/>
</dbReference>
<comment type="caution">
    <text evidence="2">The sequence shown here is derived from an EMBL/GenBank/DDBJ whole genome shotgun (WGS) entry which is preliminary data.</text>
</comment>
<name>A0A2A4GEJ1_9FLAO</name>
<reference evidence="2 3" key="1">
    <citation type="submission" date="2017-04" db="EMBL/GenBank/DDBJ databases">
        <title>A new member of the family Flavobacteriaceae isolated from ascidians.</title>
        <authorList>
            <person name="Chen L."/>
        </authorList>
    </citation>
    <scope>NUCLEOTIDE SEQUENCE [LARGE SCALE GENOMIC DNA]</scope>
    <source>
        <strain evidence="2 3">HQA918</strain>
    </source>
</reference>
<dbReference type="Gene3D" id="3.40.50.410">
    <property type="entry name" value="von Willebrand factor, type A domain"/>
    <property type="match status" value="1"/>
</dbReference>
<dbReference type="SUPFAM" id="SSF53300">
    <property type="entry name" value="vWA-like"/>
    <property type="match status" value="1"/>
</dbReference>
<dbReference type="OrthoDB" id="9805121at2"/>
<dbReference type="SUPFAM" id="SSF49464">
    <property type="entry name" value="Carboxypeptidase regulatory domain-like"/>
    <property type="match status" value="1"/>
</dbReference>
<dbReference type="InterPro" id="IPR022156">
    <property type="entry name" value="Uncharacterised_YfbK_N"/>
</dbReference>
<dbReference type="Pfam" id="PF00092">
    <property type="entry name" value="VWA"/>
    <property type="match status" value="1"/>
</dbReference>
<dbReference type="InterPro" id="IPR008969">
    <property type="entry name" value="CarboxyPept-like_regulatory"/>
</dbReference>
<dbReference type="Pfam" id="PF12034">
    <property type="entry name" value="YfbK_C"/>
    <property type="match status" value="1"/>
</dbReference>
<dbReference type="PANTHER" id="PTHR10579:SF43">
    <property type="entry name" value="ZINC FINGER (C3HC4-TYPE RING FINGER) FAMILY PROTEIN"/>
    <property type="match status" value="1"/>
</dbReference>
<dbReference type="CDD" id="cd01465">
    <property type="entry name" value="vWA_subgroup"/>
    <property type="match status" value="1"/>
</dbReference>
<sequence>MKTNTILQLFFCLFFFQIGIGQEIEGIVLDESNLPLPGANVLEKGTSNGTQTDFDGRFKITLQSNKKALIISYIGYITQKINLKKQSSPIKVIMQPDHSSLEEVVVTGMGIKRVRKSIGYAVSTVPAESFFSNEGYAEIEENGFLKANKKPLSTFSVDVDAASYSNMRRFLNEGQLPPKNAVRIEEMINYFNYDYPNPNSELPFSVTTELATCPWNDKNLLLHVGLQGKKLALDKLPPSNIVFLLDVSGSMKSYNKLPLVKKSLTLLLDSLGPKDKVAIVVYAGSSGLILPSTTCDDKEKILSVLDNLSAGGSTAGGQGLKLAYKIAEENFIEKGNNRIIMATDGDFNVGLSSNSEMETLITKQRDKGIFISVLGFGMGNYQDDKMEIIADKGNGNYAYIDNLLEAKKVLVSEFGGTFHTIAKDVKFQLEFNPYLVSEYRLVGYENRLLEDEDFDNDQKDAGDIGSGHSVTALYEIIPNKKKVKKSKNLKYQESVLTAEALTGNDIVWLKLRYKSPKKNRSEFIELSVENSRIELKNTSENFRFSAAVAQFGMLLRNSKYLGKTTWQSTISLAKQSKGIDKNGYRSEMIRLVESAELIEKTSKSKSR</sequence>
<dbReference type="FunFam" id="2.60.40.1120:FF:000003">
    <property type="entry name" value="Outer membrane protein Omp121"/>
    <property type="match status" value="1"/>
</dbReference>
<keyword evidence="3" id="KW-1185">Reference proteome</keyword>
<evidence type="ECO:0000313" key="3">
    <source>
        <dbReference type="Proteomes" id="UP000219559"/>
    </source>
</evidence>
<dbReference type="InterPro" id="IPR036465">
    <property type="entry name" value="vWFA_dom_sf"/>
</dbReference>
<dbReference type="RefSeq" id="WP_097441921.1">
    <property type="nucleotide sequence ID" value="NZ_NBWU01000001.1"/>
</dbReference>
<dbReference type="Gene3D" id="2.60.40.1120">
    <property type="entry name" value="Carboxypeptidase-like, regulatory domain"/>
    <property type="match status" value="1"/>
</dbReference>
<dbReference type="InterPro" id="IPR021908">
    <property type="entry name" value="YfbK_C"/>
</dbReference>
<accession>A0A2A4GEJ1</accession>